<sequence>MDEEEEDEEEEGDDFNRVHDAKGDDDIVYGLLKFISHEHIYSYSKK</sequence>
<accession>A0ABX7E290</accession>
<evidence type="ECO:0000313" key="3">
    <source>
        <dbReference type="Proteomes" id="UP000595691"/>
    </source>
</evidence>
<proteinExistence type="predicted"/>
<evidence type="ECO:0000313" key="2">
    <source>
        <dbReference type="EMBL" id="QQZ08907.1"/>
    </source>
</evidence>
<dbReference type="Proteomes" id="UP000595691">
    <property type="component" value="Chromosome"/>
</dbReference>
<feature type="region of interest" description="Disordered" evidence="1">
    <location>
        <begin position="1"/>
        <end position="21"/>
    </location>
</feature>
<evidence type="ECO:0000256" key="1">
    <source>
        <dbReference type="SAM" id="MobiDB-lite"/>
    </source>
</evidence>
<protein>
    <submittedName>
        <fullName evidence="2">Uncharacterized protein</fullName>
    </submittedName>
</protein>
<dbReference type="RefSeq" id="WP_202777883.1">
    <property type="nucleotide sequence ID" value="NZ_CP065425.1"/>
</dbReference>
<name>A0ABX7E290_9BACI</name>
<reference evidence="2 3" key="1">
    <citation type="submission" date="2020-11" db="EMBL/GenBank/DDBJ databases">
        <title>Taxonomic evaluation of the Bacillus sporothermodurans group of bacteria based on whole genome sequences.</title>
        <authorList>
            <person name="Fiedler G."/>
            <person name="Herbstmann A.-D."/>
            <person name="Doll E."/>
            <person name="Wenning M."/>
            <person name="Brinks E."/>
            <person name="Kabisch J."/>
            <person name="Breitenwieser F."/>
            <person name="Lappann M."/>
            <person name="Boehnlein C."/>
            <person name="Franz C."/>
        </authorList>
    </citation>
    <scope>NUCLEOTIDE SEQUENCE [LARGE SCALE GENOMIC DNA]</scope>
    <source>
        <strain evidence="2 3">JCM 19841</strain>
    </source>
</reference>
<dbReference type="EMBL" id="CP065425">
    <property type="protein sequence ID" value="QQZ08907.1"/>
    <property type="molecule type" value="Genomic_DNA"/>
</dbReference>
<organism evidence="2 3">
    <name type="scientific">Heyndrickxia vini</name>
    <dbReference type="NCBI Taxonomy" id="1476025"/>
    <lineage>
        <taxon>Bacteria</taxon>
        <taxon>Bacillati</taxon>
        <taxon>Bacillota</taxon>
        <taxon>Bacilli</taxon>
        <taxon>Bacillales</taxon>
        <taxon>Bacillaceae</taxon>
        <taxon>Heyndrickxia</taxon>
    </lineage>
</organism>
<feature type="compositionally biased region" description="Acidic residues" evidence="1">
    <location>
        <begin position="1"/>
        <end position="13"/>
    </location>
</feature>
<gene>
    <name evidence="2" type="ORF">I5776_18095</name>
</gene>
<keyword evidence="3" id="KW-1185">Reference proteome</keyword>